<reference evidence="2 3" key="1">
    <citation type="submission" date="2021-02" db="EMBL/GenBank/DDBJ databases">
        <title>Sulfurospirillum tamanensis sp. nov.</title>
        <authorList>
            <person name="Frolova A."/>
            <person name="Merkel A."/>
            <person name="Slobodkin A."/>
        </authorList>
    </citation>
    <scope>NUCLEOTIDE SEQUENCE [LARGE SCALE GENOMIC DNA]</scope>
    <source>
        <strain evidence="2 3">T05b</strain>
    </source>
</reference>
<keyword evidence="3" id="KW-1185">Reference proteome</keyword>
<dbReference type="SUPFAM" id="SSF54913">
    <property type="entry name" value="GlnB-like"/>
    <property type="match status" value="1"/>
</dbReference>
<dbReference type="PANTHER" id="PTHR23419">
    <property type="entry name" value="DIVALENT CATION TOLERANCE CUTA-RELATED"/>
    <property type="match status" value="1"/>
</dbReference>
<evidence type="ECO:0000256" key="1">
    <source>
        <dbReference type="ARBA" id="ARBA00010169"/>
    </source>
</evidence>
<dbReference type="Proteomes" id="UP000703590">
    <property type="component" value="Unassembled WGS sequence"/>
</dbReference>
<comment type="caution">
    <text evidence="2">The sequence shown here is derived from an EMBL/GenBank/DDBJ whole genome shotgun (WGS) entry which is preliminary data.</text>
</comment>
<evidence type="ECO:0000313" key="2">
    <source>
        <dbReference type="EMBL" id="MBN2963745.1"/>
    </source>
</evidence>
<sequence>MSALLVLSTVPNEETAKIIAHNLIGQNLAACISFQKGLTSVFMWEGKIQEENEVLLLIKTKQALFETLKTTLYALHPYDVPEIIAFDISHGHTPYLQWIDSVTKETV</sequence>
<accession>A0ABS2WQ44</accession>
<dbReference type="Pfam" id="PF03091">
    <property type="entry name" value="CutA1"/>
    <property type="match status" value="1"/>
</dbReference>
<proteinExistence type="inferred from homology"/>
<name>A0ABS2WQ44_9BACT</name>
<gene>
    <name evidence="2" type="ORF">JWV37_03040</name>
</gene>
<organism evidence="2 3">
    <name type="scientific">Sulfurospirillum tamanense</name>
    <dbReference type="NCBI Taxonomy" id="2813362"/>
    <lineage>
        <taxon>Bacteria</taxon>
        <taxon>Pseudomonadati</taxon>
        <taxon>Campylobacterota</taxon>
        <taxon>Epsilonproteobacteria</taxon>
        <taxon>Campylobacterales</taxon>
        <taxon>Sulfurospirillaceae</taxon>
        <taxon>Sulfurospirillum</taxon>
    </lineage>
</organism>
<comment type="similarity">
    <text evidence="1">Belongs to the CutA family.</text>
</comment>
<dbReference type="PANTHER" id="PTHR23419:SF8">
    <property type="entry name" value="FI09726P"/>
    <property type="match status" value="1"/>
</dbReference>
<dbReference type="InterPro" id="IPR004323">
    <property type="entry name" value="Ion_tolerance_CutA"/>
</dbReference>
<dbReference type="EMBL" id="JAFHKK010000004">
    <property type="protein sequence ID" value="MBN2963745.1"/>
    <property type="molecule type" value="Genomic_DNA"/>
</dbReference>
<dbReference type="InterPro" id="IPR015867">
    <property type="entry name" value="N-reg_PII/ATP_PRibTrfase_C"/>
</dbReference>
<protein>
    <submittedName>
        <fullName evidence="2">Divalent-cation tolerance protein CutA</fullName>
    </submittedName>
</protein>
<reference evidence="3" key="2">
    <citation type="submission" date="2021-02" db="EMBL/GenBank/DDBJ databases">
        <title>Sulfurospirillum tamanensis sp. nov.</title>
        <authorList>
            <person name="Merkel A.Y."/>
        </authorList>
    </citation>
    <scope>NUCLEOTIDE SEQUENCE [LARGE SCALE GENOMIC DNA]</scope>
    <source>
        <strain evidence="3">T05b</strain>
    </source>
</reference>
<dbReference type="Gene3D" id="3.30.70.120">
    <property type="match status" value="1"/>
</dbReference>
<evidence type="ECO:0000313" key="3">
    <source>
        <dbReference type="Proteomes" id="UP000703590"/>
    </source>
</evidence>
<dbReference type="RefSeq" id="WP_205458185.1">
    <property type="nucleotide sequence ID" value="NZ_JAFHKK010000004.1"/>
</dbReference>
<dbReference type="InterPro" id="IPR011322">
    <property type="entry name" value="N-reg_PII-like_a/b"/>
</dbReference>
<reference evidence="2 3" key="3">
    <citation type="submission" date="2021-02" db="EMBL/GenBank/DDBJ databases">
        <authorList>
            <person name="Merkel A.Y."/>
        </authorList>
    </citation>
    <scope>NUCLEOTIDE SEQUENCE [LARGE SCALE GENOMIC DNA]</scope>
    <source>
        <strain evidence="2 3">T05b</strain>
    </source>
</reference>